<dbReference type="NCBIfam" id="NF037995">
    <property type="entry name" value="TRAP_S1"/>
    <property type="match status" value="1"/>
</dbReference>
<name>A0A4R2RF87_9RHOB</name>
<dbReference type="PANTHER" id="PTHR33376">
    <property type="match status" value="1"/>
</dbReference>
<dbReference type="InterPro" id="IPR018389">
    <property type="entry name" value="DctP_fam"/>
</dbReference>
<dbReference type="GO" id="GO:0042597">
    <property type="term" value="C:periplasmic space"/>
    <property type="evidence" value="ECO:0007669"/>
    <property type="project" value="UniProtKB-SubCell"/>
</dbReference>
<evidence type="ECO:0000256" key="4">
    <source>
        <dbReference type="SAM" id="SignalP"/>
    </source>
</evidence>
<organism evidence="5 6">
    <name type="scientific">Rhodovulum bhavnagarense</name>
    <dbReference type="NCBI Taxonomy" id="992286"/>
    <lineage>
        <taxon>Bacteria</taxon>
        <taxon>Pseudomonadati</taxon>
        <taxon>Pseudomonadota</taxon>
        <taxon>Alphaproteobacteria</taxon>
        <taxon>Rhodobacterales</taxon>
        <taxon>Paracoccaceae</taxon>
        <taxon>Rhodovulum</taxon>
    </lineage>
</organism>
<accession>A0A4R2RF87</accession>
<evidence type="ECO:0000256" key="2">
    <source>
        <dbReference type="ARBA" id="ARBA00022729"/>
    </source>
</evidence>
<evidence type="ECO:0000256" key="3">
    <source>
        <dbReference type="ARBA" id="ARBA00022764"/>
    </source>
</evidence>
<dbReference type="EMBL" id="SLXU01000008">
    <property type="protein sequence ID" value="TCP60727.1"/>
    <property type="molecule type" value="Genomic_DNA"/>
</dbReference>
<keyword evidence="3" id="KW-0574">Periplasm</keyword>
<dbReference type="RefSeq" id="WP_132951611.1">
    <property type="nucleotide sequence ID" value="NZ_SLXU01000008.1"/>
</dbReference>
<dbReference type="CDD" id="cd13665">
    <property type="entry name" value="PBP2_TRAP_Dctp3_4"/>
    <property type="match status" value="1"/>
</dbReference>
<dbReference type="Proteomes" id="UP000295050">
    <property type="component" value="Unassembled WGS sequence"/>
</dbReference>
<proteinExistence type="predicted"/>
<protein>
    <submittedName>
        <fullName evidence="5">TRAP-type C4-dicarboxylate transport system substrate-binding protein</fullName>
    </submittedName>
</protein>
<evidence type="ECO:0000256" key="1">
    <source>
        <dbReference type="ARBA" id="ARBA00004418"/>
    </source>
</evidence>
<dbReference type="Gene3D" id="3.40.190.170">
    <property type="entry name" value="Bacterial extracellular solute-binding protein, family 7"/>
    <property type="match status" value="1"/>
</dbReference>
<dbReference type="AlphaFoldDB" id="A0A4R2RF87"/>
<reference evidence="5 6" key="1">
    <citation type="submission" date="2019-03" db="EMBL/GenBank/DDBJ databases">
        <title>Genomic Encyclopedia of Type Strains, Phase IV (KMG-IV): sequencing the most valuable type-strain genomes for metagenomic binning, comparative biology and taxonomic classification.</title>
        <authorList>
            <person name="Goeker M."/>
        </authorList>
    </citation>
    <scope>NUCLEOTIDE SEQUENCE [LARGE SCALE GENOMIC DNA]</scope>
    <source>
        <strain evidence="5 6">DSM 24766</strain>
    </source>
</reference>
<keyword evidence="6" id="KW-1185">Reference proteome</keyword>
<dbReference type="OrthoDB" id="7822595at2"/>
<feature type="chain" id="PRO_5020895929" evidence="4">
    <location>
        <begin position="23"/>
        <end position="345"/>
    </location>
</feature>
<dbReference type="Pfam" id="PF03480">
    <property type="entry name" value="DctP"/>
    <property type="match status" value="1"/>
</dbReference>
<dbReference type="PANTHER" id="PTHR33376:SF15">
    <property type="entry name" value="BLL6794 PROTEIN"/>
    <property type="match status" value="1"/>
</dbReference>
<evidence type="ECO:0000313" key="6">
    <source>
        <dbReference type="Proteomes" id="UP000295050"/>
    </source>
</evidence>
<dbReference type="InterPro" id="IPR038404">
    <property type="entry name" value="TRAP_DctP_sf"/>
</dbReference>
<comment type="caution">
    <text evidence="5">The sequence shown here is derived from an EMBL/GenBank/DDBJ whole genome shotgun (WGS) entry which is preliminary data.</text>
</comment>
<sequence length="345" mass="36826">MRLPRLALTALVSLALATAAAAQEVTLRFQHFVSPLSANPTYFMQPWADKIEVESGGRIKVELYPLMQLGGKAPSQYDLIRDGAIDGGWVIPGYQPGRFPQAEALELPFIATKTAEEASKAAWVYTQKHLMDDFADVKVIAAHMHGPGIVHKKGGPIARVEDFEGLKLRGPSRPATLLLKKLGATPVGMAVPAFPEALAKGVLDGGVITWEMSPSLKLDELTDSHTDVAGDRSLYNLFFLWAMNKAKYDSLPPDLRAVIDANSGFHASAMAGRAHDIGDAEGRGQMAAAGNALATLSAAETARVRTLGDEVIAEWIDEVGKRGLDGAGLVADVQAAVQITRAPSR</sequence>
<gene>
    <name evidence="5" type="ORF">EV663_10886</name>
</gene>
<evidence type="ECO:0000313" key="5">
    <source>
        <dbReference type="EMBL" id="TCP60727.1"/>
    </source>
</evidence>
<keyword evidence="2 4" id="KW-0732">Signal</keyword>
<comment type="subcellular location">
    <subcellularLocation>
        <location evidence="1">Periplasm</location>
    </subcellularLocation>
</comment>
<dbReference type="GO" id="GO:0055085">
    <property type="term" value="P:transmembrane transport"/>
    <property type="evidence" value="ECO:0007669"/>
    <property type="project" value="InterPro"/>
</dbReference>
<feature type="signal peptide" evidence="4">
    <location>
        <begin position="1"/>
        <end position="22"/>
    </location>
</feature>